<sequence length="82" mass="9217">MPGTHHYFRTALRFPKRSTPTLRTIKTSSVVGGLISLLQAVIWAGTWHTAVWVVLTLGWFTQTYYAAKEIRRRAGEAPGPHP</sequence>
<name>A0A1H1VUJ7_9MICC</name>
<dbReference type="OrthoDB" id="280156at2"/>
<dbReference type="EMBL" id="LT629779">
    <property type="protein sequence ID" value="SDS88423.1"/>
    <property type="molecule type" value="Genomic_DNA"/>
</dbReference>
<dbReference type="RefSeq" id="WP_157693428.1">
    <property type="nucleotide sequence ID" value="NZ_LT629779.1"/>
</dbReference>
<organism evidence="2 3">
    <name type="scientific">Pseudarthrobacter equi</name>
    <dbReference type="NCBI Taxonomy" id="728066"/>
    <lineage>
        <taxon>Bacteria</taxon>
        <taxon>Bacillati</taxon>
        <taxon>Actinomycetota</taxon>
        <taxon>Actinomycetes</taxon>
        <taxon>Micrococcales</taxon>
        <taxon>Micrococcaceae</taxon>
        <taxon>Pseudarthrobacter</taxon>
    </lineage>
</organism>
<keyword evidence="3" id="KW-1185">Reference proteome</keyword>
<accession>A0A1H1VUJ7</accession>
<evidence type="ECO:0000313" key="2">
    <source>
        <dbReference type="EMBL" id="SDS88423.1"/>
    </source>
</evidence>
<proteinExistence type="predicted"/>
<keyword evidence="1" id="KW-1133">Transmembrane helix</keyword>
<evidence type="ECO:0008006" key="4">
    <source>
        <dbReference type="Google" id="ProtNLM"/>
    </source>
</evidence>
<keyword evidence="1" id="KW-0472">Membrane</keyword>
<evidence type="ECO:0000313" key="3">
    <source>
        <dbReference type="Proteomes" id="UP000198751"/>
    </source>
</evidence>
<keyword evidence="1" id="KW-0812">Transmembrane</keyword>
<gene>
    <name evidence="2" type="ORF">SAMN04489743_1113</name>
</gene>
<protein>
    <recommendedName>
        <fullName evidence="4">CDP-diacylglycerol--glycerol-3-phosphate 3-phosphatidyltransferase</fullName>
    </recommendedName>
</protein>
<evidence type="ECO:0000256" key="1">
    <source>
        <dbReference type="SAM" id="Phobius"/>
    </source>
</evidence>
<feature type="transmembrane region" description="Helical" evidence="1">
    <location>
        <begin position="50"/>
        <end position="67"/>
    </location>
</feature>
<dbReference type="AlphaFoldDB" id="A0A1H1VUJ7"/>
<dbReference type="Proteomes" id="UP000198751">
    <property type="component" value="Chromosome I"/>
</dbReference>
<reference evidence="3" key="1">
    <citation type="submission" date="2016-10" db="EMBL/GenBank/DDBJ databases">
        <authorList>
            <person name="Varghese N."/>
            <person name="Submissions S."/>
        </authorList>
    </citation>
    <scope>NUCLEOTIDE SEQUENCE [LARGE SCALE GENOMIC DNA]</scope>
    <source>
        <strain evidence="3">IMMIB L-1606</strain>
    </source>
</reference>